<sequence length="149" mass="16194">MVADGEYLSDCYSAGLDPWSDTAVVHDDLVAAKELVYDPCGFACTEPVPEAESAGYAAHLFTVDGRSIRFRSAKSTPTKVGQFVTVWKRAVGGPIEPFDDTDRVDLFVISTVERDSLGQFVFPVDVLRERGVVAGDGSDGKRAFRVYPP</sequence>
<evidence type="ECO:0000313" key="2">
    <source>
        <dbReference type="Proteomes" id="UP000694257"/>
    </source>
</evidence>
<reference evidence="1 2" key="1">
    <citation type="submission" date="2021-07" db="EMBL/GenBank/DDBJ databases">
        <title>Whole Genome Sequence of Nocardia Iowensis.</title>
        <authorList>
            <person name="Lamm A."/>
            <person name="Collins-Fairclough A.M."/>
            <person name="Bunk B."/>
            <person name="Sproer C."/>
        </authorList>
    </citation>
    <scope>NUCLEOTIDE SEQUENCE [LARGE SCALE GENOMIC DNA]</scope>
    <source>
        <strain evidence="1 2">NRRL 5646</strain>
    </source>
</reference>
<dbReference type="EMBL" id="CP078145">
    <property type="protein sequence ID" value="QXN93464.1"/>
    <property type="molecule type" value="Genomic_DNA"/>
</dbReference>
<keyword evidence="2" id="KW-1185">Reference proteome</keyword>
<name>A0ABX8RUZ3_NOCIO</name>
<accession>A0ABX8RUZ3</accession>
<dbReference type="InterPro" id="IPR011235">
    <property type="entry name" value="MepB-like"/>
</dbReference>
<organism evidence="1 2">
    <name type="scientific">Nocardia iowensis</name>
    <dbReference type="NCBI Taxonomy" id="204891"/>
    <lineage>
        <taxon>Bacteria</taxon>
        <taxon>Bacillati</taxon>
        <taxon>Actinomycetota</taxon>
        <taxon>Actinomycetes</taxon>
        <taxon>Mycobacteriales</taxon>
        <taxon>Nocardiaceae</taxon>
        <taxon>Nocardia</taxon>
    </lineage>
</organism>
<dbReference type="Proteomes" id="UP000694257">
    <property type="component" value="Chromosome"/>
</dbReference>
<dbReference type="Pfam" id="PF08877">
    <property type="entry name" value="MepB-like"/>
    <property type="match status" value="1"/>
</dbReference>
<gene>
    <name evidence="1" type="ORF">KV110_10475</name>
</gene>
<dbReference type="RefSeq" id="WP_218475495.1">
    <property type="nucleotide sequence ID" value="NZ_JBICUW010000002.1"/>
</dbReference>
<protein>
    <submittedName>
        <fullName evidence="1">MepB family protein</fullName>
    </submittedName>
</protein>
<evidence type="ECO:0000313" key="1">
    <source>
        <dbReference type="EMBL" id="QXN93464.1"/>
    </source>
</evidence>
<proteinExistence type="predicted"/>